<feature type="transmembrane region" description="Helical" evidence="9">
    <location>
        <begin position="500"/>
        <end position="517"/>
    </location>
</feature>
<evidence type="ECO:0000256" key="8">
    <source>
        <dbReference type="ARBA" id="ARBA00048505"/>
    </source>
</evidence>
<feature type="transmembrane region" description="Helical" evidence="9">
    <location>
        <begin position="407"/>
        <end position="427"/>
    </location>
</feature>
<dbReference type="InterPro" id="IPR004477">
    <property type="entry name" value="ComEC_N"/>
</dbReference>
<evidence type="ECO:0000259" key="10">
    <source>
        <dbReference type="SMART" id="SM00849"/>
    </source>
</evidence>
<feature type="transmembrane region" description="Helical" evidence="9">
    <location>
        <begin position="311"/>
        <end position="332"/>
    </location>
</feature>
<dbReference type="InterPro" id="IPR035681">
    <property type="entry name" value="ComA-like_MBL"/>
</dbReference>
<dbReference type="Pfam" id="PF03772">
    <property type="entry name" value="Competence"/>
    <property type="match status" value="1"/>
</dbReference>
<dbReference type="PANTHER" id="PTHR30619:SF1">
    <property type="entry name" value="RECOMBINATION PROTEIN 2"/>
    <property type="match status" value="1"/>
</dbReference>
<feature type="transmembrane region" description="Helical" evidence="9">
    <location>
        <begin position="439"/>
        <end position="463"/>
    </location>
</feature>
<organism evidence="11 12">
    <name type="scientific">Paenibacillus faecis</name>
    <dbReference type="NCBI Taxonomy" id="862114"/>
    <lineage>
        <taxon>Bacteria</taxon>
        <taxon>Bacillati</taxon>
        <taxon>Bacillota</taxon>
        <taxon>Bacilli</taxon>
        <taxon>Bacillales</taxon>
        <taxon>Paenibacillaceae</taxon>
        <taxon>Paenibacillus</taxon>
    </lineage>
</organism>
<dbReference type="EMBL" id="VSDO01000002">
    <property type="protein sequence ID" value="TYA12902.1"/>
    <property type="molecule type" value="Genomic_DNA"/>
</dbReference>
<comment type="catalytic activity">
    <reaction evidence="8">
        <text>3',5'-cyclic UMP + H2O = UMP + H(+)</text>
        <dbReference type="Rhea" id="RHEA:70575"/>
        <dbReference type="ChEBI" id="CHEBI:15377"/>
        <dbReference type="ChEBI" id="CHEBI:15378"/>
        <dbReference type="ChEBI" id="CHEBI:57865"/>
        <dbReference type="ChEBI" id="CHEBI:184387"/>
    </reaction>
    <physiologicalReaction direction="left-to-right" evidence="8">
        <dbReference type="Rhea" id="RHEA:70576"/>
    </physiologicalReaction>
</comment>
<evidence type="ECO:0000256" key="7">
    <source>
        <dbReference type="ARBA" id="ARBA00034301"/>
    </source>
</evidence>
<feature type="transmembrane region" description="Helical" evidence="9">
    <location>
        <begin position="28"/>
        <end position="46"/>
    </location>
</feature>
<comment type="subcellular location">
    <subcellularLocation>
        <location evidence="1">Cell membrane</location>
        <topology evidence="1">Multi-pass membrane protein</topology>
    </subcellularLocation>
</comment>
<keyword evidence="2" id="KW-1003">Cell membrane</keyword>
<reference evidence="11 12" key="1">
    <citation type="submission" date="2019-08" db="EMBL/GenBank/DDBJ databases">
        <title>Genome sequencing of Paenibacillus faecis DSM 23593(T).</title>
        <authorList>
            <person name="Kook J.-K."/>
            <person name="Park S.-N."/>
            <person name="Lim Y.K."/>
        </authorList>
    </citation>
    <scope>NUCLEOTIDE SEQUENCE [LARGE SCALE GENOMIC DNA]</scope>
    <source>
        <strain evidence="11 12">DSM 23593</strain>
    </source>
</reference>
<gene>
    <name evidence="11" type="ORF">FRY98_09385</name>
</gene>
<keyword evidence="5 9" id="KW-0472">Membrane</keyword>
<evidence type="ECO:0000256" key="3">
    <source>
        <dbReference type="ARBA" id="ARBA00022692"/>
    </source>
</evidence>
<evidence type="ECO:0000313" key="11">
    <source>
        <dbReference type="EMBL" id="TYA12902.1"/>
    </source>
</evidence>
<dbReference type="AlphaFoldDB" id="A0A5D0CSV8"/>
<evidence type="ECO:0000256" key="6">
    <source>
        <dbReference type="ARBA" id="ARBA00034221"/>
    </source>
</evidence>
<dbReference type="GO" id="GO:0005886">
    <property type="term" value="C:plasma membrane"/>
    <property type="evidence" value="ECO:0007669"/>
    <property type="project" value="UniProtKB-SubCell"/>
</dbReference>
<feature type="domain" description="Metallo-beta-lactamase" evidence="10">
    <location>
        <begin position="607"/>
        <end position="834"/>
    </location>
</feature>
<keyword evidence="12" id="KW-1185">Reference proteome</keyword>
<dbReference type="InterPro" id="IPR001279">
    <property type="entry name" value="Metallo-B-lactamas"/>
</dbReference>
<comment type="catalytic activity">
    <reaction evidence="6">
        <text>3',5'-cyclic CMP + H2O = CMP + H(+)</text>
        <dbReference type="Rhea" id="RHEA:72675"/>
        <dbReference type="ChEBI" id="CHEBI:15377"/>
        <dbReference type="ChEBI" id="CHEBI:15378"/>
        <dbReference type="ChEBI" id="CHEBI:58003"/>
        <dbReference type="ChEBI" id="CHEBI:60377"/>
    </reaction>
    <physiologicalReaction direction="left-to-right" evidence="6">
        <dbReference type="Rhea" id="RHEA:72676"/>
    </physiologicalReaction>
</comment>
<evidence type="ECO:0000256" key="2">
    <source>
        <dbReference type="ARBA" id="ARBA00022475"/>
    </source>
</evidence>
<keyword evidence="4 9" id="KW-1133">Transmembrane helix</keyword>
<dbReference type="PANTHER" id="PTHR30619">
    <property type="entry name" value="DNA INTERNALIZATION/COMPETENCE PROTEIN COMEC/REC2"/>
    <property type="match status" value="1"/>
</dbReference>
<dbReference type="SMART" id="SM00849">
    <property type="entry name" value="Lactamase_B"/>
    <property type="match status" value="1"/>
</dbReference>
<dbReference type="OrthoDB" id="9761531at2"/>
<evidence type="ECO:0000256" key="5">
    <source>
        <dbReference type="ARBA" id="ARBA00023136"/>
    </source>
</evidence>
<dbReference type="Pfam" id="PF00753">
    <property type="entry name" value="Lactamase_B"/>
    <property type="match status" value="1"/>
</dbReference>
<dbReference type="SUPFAM" id="SSF56281">
    <property type="entry name" value="Metallo-hydrolase/oxidoreductase"/>
    <property type="match status" value="1"/>
</dbReference>
<dbReference type="InterPro" id="IPR036866">
    <property type="entry name" value="RibonucZ/Hydroxyglut_hydro"/>
</dbReference>
<dbReference type="Proteomes" id="UP000325218">
    <property type="component" value="Unassembled WGS sequence"/>
</dbReference>
<feature type="transmembrane region" description="Helical" evidence="9">
    <location>
        <begin position="571"/>
        <end position="589"/>
    </location>
</feature>
<dbReference type="Pfam" id="PF13567">
    <property type="entry name" value="DUF4131"/>
    <property type="match status" value="1"/>
</dbReference>
<comment type="function">
    <text evidence="7">Counteracts the endogenous Pycsar antiviral defense system. Phosphodiesterase that enables metal-dependent hydrolysis of host cyclic nucleotide Pycsar defense signals such as cCMP and cUMP.</text>
</comment>
<feature type="transmembrane region" description="Helical" evidence="9">
    <location>
        <begin position="377"/>
        <end position="395"/>
    </location>
</feature>
<evidence type="ECO:0000256" key="9">
    <source>
        <dbReference type="SAM" id="Phobius"/>
    </source>
</evidence>
<comment type="caution">
    <text evidence="11">The sequence shown here is derived from an EMBL/GenBank/DDBJ whole genome shotgun (WGS) entry which is preliminary data.</text>
</comment>
<evidence type="ECO:0000313" key="12">
    <source>
        <dbReference type="Proteomes" id="UP000325218"/>
    </source>
</evidence>
<proteinExistence type="predicted"/>
<keyword evidence="3 9" id="KW-0812">Transmembrane</keyword>
<dbReference type="Gene3D" id="3.60.15.10">
    <property type="entry name" value="Ribonuclease Z/Hydroxyacylglutathione hydrolase-like"/>
    <property type="match status" value="1"/>
</dbReference>
<feature type="transmembrane region" description="Helical" evidence="9">
    <location>
        <begin position="470"/>
        <end position="488"/>
    </location>
</feature>
<name>A0A5D0CSV8_9BACL</name>
<sequence length="893" mass="98667">MHRRPLAAFACCWIAGNGLSYCADGYMFWLLWSGLSLIVPLPAALGRISWKRGVMLWAAFSLGAAYWAYHDTGNVSEIGARFTQHSDSQLTEEAEGSVEGTIISPVKVDGDRADFVLRLSKYVWLGSPEGNSNMDSRNLSQEYISREKVAVQVRLSSVKEVKQAFAWKRGQKLTMRGTFERPGIARNFGGFDYRKYLRNQRIHWLFKVKGASGINFFPPERIGVSAWLGKVDGLREALGKRVERLFPGWQAGYMQGLIIGLEDELEPEKYDQFTNLGLTHILAISGSHVAINVGLIFGLLRLCRVSRETSLLVVMGFVPAYVLLTGFSPSVIRSGVMTLLGLYLLKKRLVKDGINVLSAAALLMLMWEPYFLLNVSFQLSFAVTAGLMLFVPLLTPHLRWLPERIRGAVAITVAAQLVSFPLTIYYFNQFSLLSLAANLLILPLVSLVALPLGTVALLISGVWLRLGQGLAYPVRFVNSLTFVAAEWLDGRSGFMTFWKSPSLAWIAIFYIVTYWLLKRNASEIRRDGPFAAAAETSDLQDTAPLPLKTGAAHPAAPILWNHSRNRHWIRAGFNGCLALGLLVLLVFGYQPDYKPGTGYIEFIDVGQGDCALITTPGGSHILVDGGGTVSFRKPQEAWRDRRVPFEVGAKTVVPLLKKRGVHRLDAIILTHGDQDHIGGLQAIVDQFPVAALVTNGSLAESATMTKLMKTALSKEIPIYAAYRGMRLTPDARTTLEFLSPPADWDSPEAAGIPYVKNQNRRSVVFRLRLDGKSFMFTGDMDVAAERELLENEEQVVGEDPVDVLKVAHHGSKTSTSAEWLQEVRPAASVISVGATNTYGHPNGDVLKRLTEGGGSIYRTDRMGEVQMVISKGEIWIRTKIGAPVLHHKLLKLN</sequence>
<accession>A0A5D0CSV8</accession>
<dbReference type="InterPro" id="IPR052159">
    <property type="entry name" value="Competence_DNA_uptake"/>
</dbReference>
<protein>
    <submittedName>
        <fullName evidence="11">DUF4131 domain-containing protein</fullName>
    </submittedName>
</protein>
<evidence type="ECO:0000256" key="1">
    <source>
        <dbReference type="ARBA" id="ARBA00004651"/>
    </source>
</evidence>
<evidence type="ECO:0000256" key="4">
    <source>
        <dbReference type="ARBA" id="ARBA00022989"/>
    </source>
</evidence>
<dbReference type="CDD" id="cd07731">
    <property type="entry name" value="ComA-like_MBL-fold"/>
    <property type="match status" value="1"/>
</dbReference>
<dbReference type="NCBIfam" id="TIGR00360">
    <property type="entry name" value="ComEC_N-term"/>
    <property type="match status" value="1"/>
</dbReference>
<dbReference type="InterPro" id="IPR025405">
    <property type="entry name" value="DUF4131"/>
</dbReference>